<reference evidence="2 3" key="1">
    <citation type="submission" date="2019-05" db="EMBL/GenBank/DDBJ databases">
        <title>Another draft genome of Portunus trituberculatus and its Hox gene families provides insights of decapod evolution.</title>
        <authorList>
            <person name="Jeong J.-H."/>
            <person name="Song I."/>
            <person name="Kim S."/>
            <person name="Choi T."/>
            <person name="Kim D."/>
            <person name="Ryu S."/>
            <person name="Kim W."/>
        </authorList>
    </citation>
    <scope>NUCLEOTIDE SEQUENCE [LARGE SCALE GENOMIC DNA]</scope>
    <source>
        <tissue evidence="2">Muscle</tissue>
    </source>
</reference>
<name>A0A5B7J691_PORTR</name>
<accession>A0A5B7J691</accession>
<comment type="caution">
    <text evidence="2">The sequence shown here is derived from an EMBL/GenBank/DDBJ whole genome shotgun (WGS) entry which is preliminary data.</text>
</comment>
<keyword evidence="3" id="KW-1185">Reference proteome</keyword>
<evidence type="ECO:0000256" key="1">
    <source>
        <dbReference type="SAM" id="MobiDB-lite"/>
    </source>
</evidence>
<proteinExistence type="predicted"/>
<dbReference type="AlphaFoldDB" id="A0A5B7J691"/>
<evidence type="ECO:0000313" key="2">
    <source>
        <dbReference type="EMBL" id="MPC93341.1"/>
    </source>
</evidence>
<evidence type="ECO:0000313" key="3">
    <source>
        <dbReference type="Proteomes" id="UP000324222"/>
    </source>
</evidence>
<dbReference type="EMBL" id="VSRR010094548">
    <property type="protein sequence ID" value="MPC93341.1"/>
    <property type="molecule type" value="Genomic_DNA"/>
</dbReference>
<feature type="region of interest" description="Disordered" evidence="1">
    <location>
        <begin position="1"/>
        <end position="46"/>
    </location>
</feature>
<protein>
    <submittedName>
        <fullName evidence="2">Uncharacterized protein</fullName>
    </submittedName>
</protein>
<dbReference type="Proteomes" id="UP000324222">
    <property type="component" value="Unassembled WGS sequence"/>
</dbReference>
<gene>
    <name evidence="2" type="ORF">E2C01_088465</name>
</gene>
<organism evidence="2 3">
    <name type="scientific">Portunus trituberculatus</name>
    <name type="common">Swimming crab</name>
    <name type="synonym">Neptunus trituberculatus</name>
    <dbReference type="NCBI Taxonomy" id="210409"/>
    <lineage>
        <taxon>Eukaryota</taxon>
        <taxon>Metazoa</taxon>
        <taxon>Ecdysozoa</taxon>
        <taxon>Arthropoda</taxon>
        <taxon>Crustacea</taxon>
        <taxon>Multicrustacea</taxon>
        <taxon>Malacostraca</taxon>
        <taxon>Eumalacostraca</taxon>
        <taxon>Eucarida</taxon>
        <taxon>Decapoda</taxon>
        <taxon>Pleocyemata</taxon>
        <taxon>Brachyura</taxon>
        <taxon>Eubrachyura</taxon>
        <taxon>Portunoidea</taxon>
        <taxon>Portunidae</taxon>
        <taxon>Portuninae</taxon>
        <taxon>Portunus</taxon>
    </lineage>
</organism>
<sequence length="79" mass="8639">MSPPTPIAFQSTDRRKVSASSSGERTKSWSGAVMDVQEERRSSSHTARPLVLLRSVALTHHSDTAYTTAGKYDMLNEAS</sequence>